<gene>
    <name evidence="1" type="ORF">Tdes44962_MAKER01226</name>
</gene>
<evidence type="ECO:0000313" key="1">
    <source>
        <dbReference type="EMBL" id="KAH9845216.1"/>
    </source>
</evidence>
<name>A0A9W7T1A2_9PEZI</name>
<proteinExistence type="predicted"/>
<accession>A0A9W7T1A2</accession>
<sequence>MGIDRLDTQIIGPRANPATYKLIPKTATCCGISSSSSRSCSAAEKMLLPKETTNVIDVVVTTIAHFRQVGQFCGRAGSCSPVQSTMMEEAEEEEEEEEVVVVVVEETSEISAGFMAQV</sequence>
<dbReference type="AlphaFoldDB" id="A0A9W7T1A2"/>
<evidence type="ECO:0000313" key="2">
    <source>
        <dbReference type="Proteomes" id="UP001138500"/>
    </source>
</evidence>
<dbReference type="EMBL" id="RIBY02000113">
    <property type="protein sequence ID" value="KAH9845216.1"/>
    <property type="molecule type" value="Genomic_DNA"/>
</dbReference>
<protein>
    <submittedName>
        <fullName evidence="1">Uncharacterized protein</fullName>
    </submittedName>
</protein>
<comment type="caution">
    <text evidence="1">The sequence shown here is derived from an EMBL/GenBank/DDBJ whole genome shotgun (WGS) entry which is preliminary data.</text>
</comment>
<reference evidence="1 2" key="2">
    <citation type="journal article" date="2021" name="Curr. Genet.">
        <title>Genetic response to nitrogen starvation in the aggressive Eucalyptus foliar pathogen Teratosphaeria destructans.</title>
        <authorList>
            <person name="Havenga M."/>
            <person name="Wingfield B.D."/>
            <person name="Wingfield M.J."/>
            <person name="Dreyer L.L."/>
            <person name="Roets F."/>
            <person name="Aylward J."/>
        </authorList>
    </citation>
    <scope>NUCLEOTIDE SEQUENCE [LARGE SCALE GENOMIC DNA]</scope>
    <source>
        <strain evidence="1">CMW44962</strain>
    </source>
</reference>
<reference evidence="1 2" key="1">
    <citation type="journal article" date="2018" name="IMA Fungus">
        <title>IMA Genome-F 10: Nine draft genome sequences of Claviceps purpurea s.lat., including C. arundinis, C. humidiphila, and C. cf. spartinae, pseudomolecules for the pitch canker pathogen Fusarium circinatum, draft genome of Davidsoniella eucalypti, Grosmannia galeiformis, Quambalaria eucalypti, and Teratosphaeria destructans.</title>
        <authorList>
            <person name="Wingfield B.D."/>
            <person name="Liu M."/>
            <person name="Nguyen H.D."/>
            <person name="Lane F.A."/>
            <person name="Morgan S.W."/>
            <person name="De Vos L."/>
            <person name="Wilken P.M."/>
            <person name="Duong T.A."/>
            <person name="Aylward J."/>
            <person name="Coetzee M.P."/>
            <person name="Dadej K."/>
            <person name="De Beer Z.W."/>
            <person name="Findlay W."/>
            <person name="Havenga M."/>
            <person name="Kolarik M."/>
            <person name="Menzies J.G."/>
            <person name="Naidoo K."/>
            <person name="Pochopski O."/>
            <person name="Shoukouhi P."/>
            <person name="Santana Q.C."/>
            <person name="Seifert K.A."/>
            <person name="Soal N."/>
            <person name="Steenkamp E.T."/>
            <person name="Tatham C.T."/>
            <person name="van der Nest M.A."/>
            <person name="Wingfield M.J."/>
        </authorList>
    </citation>
    <scope>NUCLEOTIDE SEQUENCE [LARGE SCALE GENOMIC DNA]</scope>
    <source>
        <strain evidence="1">CMW44962</strain>
    </source>
</reference>
<organism evidence="1 2">
    <name type="scientific">Teratosphaeria destructans</name>
    <dbReference type="NCBI Taxonomy" id="418781"/>
    <lineage>
        <taxon>Eukaryota</taxon>
        <taxon>Fungi</taxon>
        <taxon>Dikarya</taxon>
        <taxon>Ascomycota</taxon>
        <taxon>Pezizomycotina</taxon>
        <taxon>Dothideomycetes</taxon>
        <taxon>Dothideomycetidae</taxon>
        <taxon>Mycosphaerellales</taxon>
        <taxon>Teratosphaeriaceae</taxon>
        <taxon>Teratosphaeria</taxon>
    </lineage>
</organism>
<keyword evidence="2" id="KW-1185">Reference proteome</keyword>
<dbReference type="Proteomes" id="UP001138500">
    <property type="component" value="Unassembled WGS sequence"/>
</dbReference>